<accession>A0A9W3PAD3</accession>
<evidence type="ECO:0000313" key="2">
    <source>
        <dbReference type="Proteomes" id="UP000032866"/>
    </source>
</evidence>
<name>A0A9W3PAD3_BURCE</name>
<evidence type="ECO:0000313" key="1">
    <source>
        <dbReference type="EMBL" id="AFQ49406.1"/>
    </source>
</evidence>
<reference evidence="1 2" key="1">
    <citation type="journal article" date="2012" name="J. Bacteriol.">
        <title>Complete Genome Sequence of Burkholderia sp. Strain GG4, a Betaproteobacterium That Reduces 3-Oxo-N-Acylhomoserine Lactones and Produces Different N-Acylhomoserine Lactones.</title>
        <authorList>
            <person name="Hong K.W."/>
            <person name="Koh C.L."/>
            <person name="Sam C.K."/>
            <person name="Yin W.F."/>
            <person name="Chan K.G."/>
        </authorList>
    </citation>
    <scope>NUCLEOTIDE SEQUENCE [LARGE SCALE GENOMIC DNA]</scope>
    <source>
        <strain evidence="1 2">GG4</strain>
    </source>
</reference>
<protein>
    <submittedName>
        <fullName evidence="1">Uncharacterized protein</fullName>
    </submittedName>
</protein>
<dbReference type="Proteomes" id="UP000032866">
    <property type="component" value="Chromosome 1"/>
</dbReference>
<dbReference type="AlphaFoldDB" id="A0A9W3PAD3"/>
<proteinExistence type="predicted"/>
<sequence length="34" mass="3804">MADAAVIVIDMQRGLVQRVRPAYRLDDVLATEFA</sequence>
<gene>
    <name evidence="1" type="ORF">GEM_3010</name>
</gene>
<organism evidence="1 2">
    <name type="scientific">Burkholderia cepacia GG4</name>
    <dbReference type="NCBI Taxonomy" id="1009846"/>
    <lineage>
        <taxon>Bacteria</taxon>
        <taxon>Pseudomonadati</taxon>
        <taxon>Pseudomonadota</taxon>
        <taxon>Betaproteobacteria</taxon>
        <taxon>Burkholderiales</taxon>
        <taxon>Burkholderiaceae</taxon>
        <taxon>Burkholderia</taxon>
        <taxon>Burkholderia cepacia complex</taxon>
    </lineage>
</organism>
<dbReference type="KEGG" id="bct:GEM_3010"/>
<dbReference type="EMBL" id="CP003774">
    <property type="protein sequence ID" value="AFQ49406.1"/>
    <property type="molecule type" value="Genomic_DNA"/>
</dbReference>